<keyword evidence="4" id="KW-0645">Protease</keyword>
<gene>
    <name evidence="4" type="ORF">RBB75_14505</name>
</gene>
<proteinExistence type="predicted"/>
<feature type="transmembrane region" description="Helical" evidence="2">
    <location>
        <begin position="310"/>
        <end position="327"/>
    </location>
</feature>
<feature type="domain" description="CAAX prenyl protease 2/Lysostaphin resistance protein A-like" evidence="3">
    <location>
        <begin position="164"/>
        <end position="269"/>
    </location>
</feature>
<dbReference type="Pfam" id="PF02517">
    <property type="entry name" value="Rce1-like"/>
    <property type="match status" value="1"/>
</dbReference>
<dbReference type="EMBL" id="CP132932">
    <property type="protein sequence ID" value="XCB25647.1"/>
    <property type="molecule type" value="Genomic_DNA"/>
</dbReference>
<keyword evidence="2" id="KW-0812">Transmembrane</keyword>
<feature type="transmembrane region" description="Helical" evidence="2">
    <location>
        <begin position="237"/>
        <end position="261"/>
    </location>
</feature>
<dbReference type="GO" id="GO:0008237">
    <property type="term" value="F:metallopeptidase activity"/>
    <property type="evidence" value="ECO:0007669"/>
    <property type="project" value="UniProtKB-KW"/>
</dbReference>
<reference evidence="4" key="2">
    <citation type="journal article" date="2024" name="Environ. Microbiol.">
        <title>Genome analysis and description of Tunturibacter gen. nov. expands the diversity of Terriglobia in tundra soils.</title>
        <authorList>
            <person name="Messyasz A."/>
            <person name="Mannisto M.K."/>
            <person name="Kerkhof L.J."/>
            <person name="Haggblom M.M."/>
        </authorList>
    </citation>
    <scope>NUCLEOTIDE SEQUENCE</scope>
    <source>
        <strain evidence="4">M8UP23</strain>
    </source>
</reference>
<dbReference type="GO" id="GO:0080120">
    <property type="term" value="P:CAAX-box protein maturation"/>
    <property type="evidence" value="ECO:0007669"/>
    <property type="project" value="UniProtKB-ARBA"/>
</dbReference>
<dbReference type="PANTHER" id="PTHR39430:SF1">
    <property type="entry name" value="PROTEASE"/>
    <property type="match status" value="1"/>
</dbReference>
<dbReference type="AlphaFoldDB" id="A0AAU7ZA95"/>
<protein>
    <submittedName>
        <fullName evidence="4">CPBP family intramembrane metalloprotease</fullName>
        <ecNumber evidence="4">3.4.-.-</ecNumber>
    </submittedName>
</protein>
<feature type="region of interest" description="Disordered" evidence="1">
    <location>
        <begin position="1"/>
        <end position="26"/>
    </location>
</feature>
<feature type="transmembrane region" description="Helical" evidence="2">
    <location>
        <begin position="273"/>
        <end position="290"/>
    </location>
</feature>
<name>A0AAU7ZA95_9BACT</name>
<dbReference type="KEGG" id="temp:RBB75_14505"/>
<evidence type="ECO:0000313" key="4">
    <source>
        <dbReference type="EMBL" id="XCB25647.1"/>
    </source>
</evidence>
<dbReference type="InterPro" id="IPR003675">
    <property type="entry name" value="Rce1/LyrA-like_dom"/>
</dbReference>
<feature type="transmembrane region" description="Helical" evidence="2">
    <location>
        <begin position="78"/>
        <end position="101"/>
    </location>
</feature>
<keyword evidence="4" id="KW-0378">Hydrolase</keyword>
<keyword evidence="4" id="KW-0482">Metalloprotease</keyword>
<keyword evidence="2" id="KW-1133">Transmembrane helix</keyword>
<organism evidence="4">
    <name type="scientific">Tunturiibacter empetritectus</name>
    <dbReference type="NCBI Taxonomy" id="3069691"/>
    <lineage>
        <taxon>Bacteria</taxon>
        <taxon>Pseudomonadati</taxon>
        <taxon>Acidobacteriota</taxon>
        <taxon>Terriglobia</taxon>
        <taxon>Terriglobales</taxon>
        <taxon>Acidobacteriaceae</taxon>
        <taxon>Tunturiibacter</taxon>
    </lineage>
</organism>
<reference evidence="4" key="1">
    <citation type="submission" date="2023-08" db="EMBL/GenBank/DDBJ databases">
        <authorList>
            <person name="Messyasz A."/>
            <person name="Mannisto M.K."/>
            <person name="Kerkhof L.J."/>
            <person name="Haggblom M."/>
        </authorList>
    </citation>
    <scope>NUCLEOTIDE SEQUENCE</scope>
    <source>
        <strain evidence="4">M8UP23</strain>
    </source>
</reference>
<accession>A0AAU7ZA95</accession>
<evidence type="ECO:0000256" key="2">
    <source>
        <dbReference type="SAM" id="Phobius"/>
    </source>
</evidence>
<feature type="transmembrane region" description="Helical" evidence="2">
    <location>
        <begin position="122"/>
        <end position="142"/>
    </location>
</feature>
<dbReference type="PANTHER" id="PTHR39430">
    <property type="entry name" value="MEMBRANE-ASSOCIATED PROTEASE-RELATED"/>
    <property type="match status" value="1"/>
</dbReference>
<evidence type="ECO:0000259" key="3">
    <source>
        <dbReference type="Pfam" id="PF02517"/>
    </source>
</evidence>
<dbReference type="RefSeq" id="WP_353068495.1">
    <property type="nucleotide sequence ID" value="NZ_CP132932.1"/>
</dbReference>
<evidence type="ECO:0000256" key="1">
    <source>
        <dbReference type="SAM" id="MobiDB-lite"/>
    </source>
</evidence>
<feature type="transmembrane region" description="Helical" evidence="2">
    <location>
        <begin position="206"/>
        <end position="225"/>
    </location>
</feature>
<sequence length="344" mass="37786">MQTDTQSPSSDNPLPPSPQSTIERPSPARHVFFGTDGLRAGWSILLFIAMFAAFMFVAHLIAVKIHPPTHQNSPDHTIPFYFMFLNEAVPLLGVGIVTWVMSKVERRPVGVYGLGGTRKLPHFVAGLAWGIICLTPFILILWKAGFLVFDSRLLFGSDILRYGAQWLAMFFAVGLLEEYVTRGYLQYTLTRGLAGLFRSVFKTAHSNVLAFWASALFFSILFGLVHGSNPGESPVGLLTAGLAAMMFCLVLWRTGSLWWAIGFHTTWDWGQSFLYGVADSGIMIKHHLLATHPVGKPLLSGGTTGPEGSILILPIIVLIVAVIVFTLPRTNAGYIRLPERSAES</sequence>
<feature type="transmembrane region" description="Helical" evidence="2">
    <location>
        <begin position="44"/>
        <end position="66"/>
    </location>
</feature>
<feature type="transmembrane region" description="Helical" evidence="2">
    <location>
        <begin position="162"/>
        <end position="185"/>
    </location>
</feature>
<keyword evidence="2" id="KW-0472">Membrane</keyword>
<dbReference type="GO" id="GO:0004175">
    <property type="term" value="F:endopeptidase activity"/>
    <property type="evidence" value="ECO:0007669"/>
    <property type="project" value="UniProtKB-ARBA"/>
</dbReference>
<dbReference type="EC" id="3.4.-.-" evidence="4"/>